<dbReference type="SUPFAM" id="SSF54403">
    <property type="entry name" value="Cystatin/monellin"/>
    <property type="match status" value="1"/>
</dbReference>
<sequence length="292" mass="33258">MMMALKSSDADTAEGESFDLETTKSTESMEASTDEDTAEGESTDLETTKSTESTEASTEEGSPTPKKRKIGMSADYGSSDEEEEEVEEEEEMEEEEEEEKKKKEDSCESDQAWGFDSFDGSDYDPNTDEDDEDFEWNRYFCHVYHSRGFKVDEEIVPKGYSLGLGPFHFDAEFLPNVNPREYMDDMVKLALDQLNQRNGTNVTCDHIVRVMVKWCAGLKSYITFMARESPQGDLIEYQAKTQWKVWQKNAHAILCRPAPPMKPIPERYLQKMSEAAELAALAAAKIRQTEWS</sequence>
<dbReference type="Gene3D" id="3.10.450.10">
    <property type="match status" value="1"/>
</dbReference>
<dbReference type="PANTHER" id="PTHR31228">
    <property type="entry name" value="CYSTATIN/MONELLIN SUPERFAMILY PROTEIN"/>
    <property type="match status" value="1"/>
</dbReference>
<organism evidence="2 3">
    <name type="scientific">Microthlaspi erraticum</name>
    <dbReference type="NCBI Taxonomy" id="1685480"/>
    <lineage>
        <taxon>Eukaryota</taxon>
        <taxon>Viridiplantae</taxon>
        <taxon>Streptophyta</taxon>
        <taxon>Embryophyta</taxon>
        <taxon>Tracheophyta</taxon>
        <taxon>Spermatophyta</taxon>
        <taxon>Magnoliopsida</taxon>
        <taxon>eudicotyledons</taxon>
        <taxon>Gunneridae</taxon>
        <taxon>Pentapetalae</taxon>
        <taxon>rosids</taxon>
        <taxon>malvids</taxon>
        <taxon>Brassicales</taxon>
        <taxon>Brassicaceae</taxon>
        <taxon>Coluteocarpeae</taxon>
        <taxon>Microthlaspi</taxon>
    </lineage>
</organism>
<feature type="compositionally biased region" description="Acidic residues" evidence="1">
    <location>
        <begin position="32"/>
        <end position="44"/>
    </location>
</feature>
<dbReference type="PANTHER" id="PTHR31228:SF23">
    <property type="entry name" value="CYSTATIN_MONELLIN SUPERFAMILY PROTEIN"/>
    <property type="match status" value="1"/>
</dbReference>
<dbReference type="InterPro" id="IPR006525">
    <property type="entry name" value="Cystatin-related_pln"/>
</dbReference>
<evidence type="ECO:0000256" key="1">
    <source>
        <dbReference type="SAM" id="MobiDB-lite"/>
    </source>
</evidence>
<feature type="compositionally biased region" description="Acidic residues" evidence="1">
    <location>
        <begin position="119"/>
        <end position="130"/>
    </location>
</feature>
<gene>
    <name evidence="2" type="ORF">MERR_LOCUS22408</name>
</gene>
<feature type="compositionally biased region" description="Acidic residues" evidence="1">
    <location>
        <begin position="78"/>
        <end position="98"/>
    </location>
</feature>
<dbReference type="NCBIfam" id="TIGR01638">
    <property type="entry name" value="Atha_cystat_rel"/>
    <property type="match status" value="1"/>
</dbReference>
<accession>A0A6D2JDP9</accession>
<feature type="region of interest" description="Disordered" evidence="1">
    <location>
        <begin position="1"/>
        <end position="130"/>
    </location>
</feature>
<comment type="caution">
    <text evidence="2">The sequence shown here is derived from an EMBL/GenBank/DDBJ whole genome shotgun (WGS) entry which is preliminary data.</text>
</comment>
<dbReference type="Proteomes" id="UP000467841">
    <property type="component" value="Unassembled WGS sequence"/>
</dbReference>
<dbReference type="AlphaFoldDB" id="A0A6D2JDP9"/>
<reference evidence="2" key="1">
    <citation type="submission" date="2020-01" db="EMBL/GenBank/DDBJ databases">
        <authorList>
            <person name="Mishra B."/>
        </authorList>
    </citation>
    <scope>NUCLEOTIDE SEQUENCE [LARGE SCALE GENOMIC DNA]</scope>
</reference>
<keyword evidence="3" id="KW-1185">Reference proteome</keyword>
<evidence type="ECO:0000313" key="2">
    <source>
        <dbReference type="EMBL" id="CAA7035173.1"/>
    </source>
</evidence>
<dbReference type="EMBL" id="CACVBM020001152">
    <property type="protein sequence ID" value="CAA7035173.1"/>
    <property type="molecule type" value="Genomic_DNA"/>
</dbReference>
<dbReference type="OrthoDB" id="1112063at2759"/>
<protein>
    <submittedName>
        <fullName evidence="2">Uncharacterized protein</fullName>
    </submittedName>
</protein>
<feature type="compositionally biased region" description="Low complexity" evidence="1">
    <location>
        <begin position="48"/>
        <end position="64"/>
    </location>
</feature>
<evidence type="ECO:0000313" key="3">
    <source>
        <dbReference type="Proteomes" id="UP000467841"/>
    </source>
</evidence>
<proteinExistence type="predicted"/>
<dbReference type="InterPro" id="IPR046350">
    <property type="entry name" value="Cystatin_sf"/>
</dbReference>
<name>A0A6D2JDP9_9BRAS</name>